<dbReference type="EMBL" id="JASPKY010000031">
    <property type="protein sequence ID" value="KAK9747430.1"/>
    <property type="molecule type" value="Genomic_DNA"/>
</dbReference>
<keyword evidence="3" id="KW-1185">Reference proteome</keyword>
<protein>
    <submittedName>
        <fullName evidence="2">Uncharacterized protein</fullName>
    </submittedName>
</protein>
<dbReference type="Proteomes" id="UP001458880">
    <property type="component" value="Unassembled WGS sequence"/>
</dbReference>
<evidence type="ECO:0000313" key="3">
    <source>
        <dbReference type="Proteomes" id="UP001458880"/>
    </source>
</evidence>
<name>A0AAW1MMM8_POPJA</name>
<comment type="caution">
    <text evidence="2">The sequence shown here is derived from an EMBL/GenBank/DDBJ whole genome shotgun (WGS) entry which is preliminary data.</text>
</comment>
<feature type="region of interest" description="Disordered" evidence="1">
    <location>
        <begin position="1"/>
        <end position="28"/>
    </location>
</feature>
<organism evidence="2 3">
    <name type="scientific">Popillia japonica</name>
    <name type="common">Japanese beetle</name>
    <dbReference type="NCBI Taxonomy" id="7064"/>
    <lineage>
        <taxon>Eukaryota</taxon>
        <taxon>Metazoa</taxon>
        <taxon>Ecdysozoa</taxon>
        <taxon>Arthropoda</taxon>
        <taxon>Hexapoda</taxon>
        <taxon>Insecta</taxon>
        <taxon>Pterygota</taxon>
        <taxon>Neoptera</taxon>
        <taxon>Endopterygota</taxon>
        <taxon>Coleoptera</taxon>
        <taxon>Polyphaga</taxon>
        <taxon>Scarabaeiformia</taxon>
        <taxon>Scarabaeidae</taxon>
        <taxon>Rutelinae</taxon>
        <taxon>Popillia</taxon>
    </lineage>
</organism>
<sequence>MARARRRSRIDPNNHANRRTGNEFSPRHTIDMGLSAGLRISAQDAGLFRKEHGFDTGDLVYVENGNKLNRKKLDRKEHGFDTGDLVYVENGNKLNRKKLDELRIGSFEITEKISDSIYKIKTGRRNEEKGLFHKTKLIPLEDITVGENY</sequence>
<gene>
    <name evidence="2" type="ORF">QE152_g5354</name>
</gene>
<reference evidence="2 3" key="1">
    <citation type="journal article" date="2024" name="BMC Genomics">
        <title>De novo assembly and annotation of Popillia japonica's genome with initial clues to its potential as an invasive pest.</title>
        <authorList>
            <person name="Cucini C."/>
            <person name="Boschi S."/>
            <person name="Funari R."/>
            <person name="Cardaioli E."/>
            <person name="Iannotti N."/>
            <person name="Marturano G."/>
            <person name="Paoli F."/>
            <person name="Bruttini M."/>
            <person name="Carapelli A."/>
            <person name="Frati F."/>
            <person name="Nardi F."/>
        </authorList>
    </citation>
    <scope>NUCLEOTIDE SEQUENCE [LARGE SCALE GENOMIC DNA]</scope>
    <source>
        <strain evidence="2">DMR45628</strain>
    </source>
</reference>
<accession>A0AAW1MMM8</accession>
<proteinExistence type="predicted"/>
<evidence type="ECO:0000313" key="2">
    <source>
        <dbReference type="EMBL" id="KAK9747430.1"/>
    </source>
</evidence>
<evidence type="ECO:0000256" key="1">
    <source>
        <dbReference type="SAM" id="MobiDB-lite"/>
    </source>
</evidence>
<dbReference type="AlphaFoldDB" id="A0AAW1MMM8"/>